<evidence type="ECO:0000313" key="7">
    <source>
        <dbReference type="Proteomes" id="UP000834106"/>
    </source>
</evidence>
<dbReference type="Gene3D" id="3.30.70.330">
    <property type="match status" value="1"/>
</dbReference>
<evidence type="ECO:0000256" key="3">
    <source>
        <dbReference type="PROSITE-ProRule" id="PRU00176"/>
    </source>
</evidence>
<keyword evidence="1" id="KW-0677">Repeat</keyword>
<gene>
    <name evidence="6" type="ORF">FPE_LOCUS17801</name>
</gene>
<dbReference type="AlphaFoldDB" id="A0AAD1ZI36"/>
<reference evidence="6" key="1">
    <citation type="submission" date="2023-05" db="EMBL/GenBank/DDBJ databases">
        <authorList>
            <person name="Huff M."/>
        </authorList>
    </citation>
    <scope>NUCLEOTIDE SEQUENCE</scope>
</reference>
<evidence type="ECO:0000256" key="1">
    <source>
        <dbReference type="ARBA" id="ARBA00022737"/>
    </source>
</evidence>
<evidence type="ECO:0000259" key="5">
    <source>
        <dbReference type="PROSITE" id="PS50102"/>
    </source>
</evidence>
<organism evidence="6 7">
    <name type="scientific">Fraxinus pennsylvanica</name>
    <dbReference type="NCBI Taxonomy" id="56036"/>
    <lineage>
        <taxon>Eukaryota</taxon>
        <taxon>Viridiplantae</taxon>
        <taxon>Streptophyta</taxon>
        <taxon>Embryophyta</taxon>
        <taxon>Tracheophyta</taxon>
        <taxon>Spermatophyta</taxon>
        <taxon>Magnoliopsida</taxon>
        <taxon>eudicotyledons</taxon>
        <taxon>Gunneridae</taxon>
        <taxon>Pentapetalae</taxon>
        <taxon>asterids</taxon>
        <taxon>lamiids</taxon>
        <taxon>Lamiales</taxon>
        <taxon>Oleaceae</taxon>
        <taxon>Oleeae</taxon>
        <taxon>Fraxinus</taxon>
    </lineage>
</organism>
<dbReference type="PANTHER" id="PTHR23236">
    <property type="entry name" value="EUKARYOTIC TRANSLATION INITIATION FACTOR 4B/4H"/>
    <property type="match status" value="1"/>
</dbReference>
<protein>
    <recommendedName>
        <fullName evidence="5">RRM domain-containing protein</fullName>
    </recommendedName>
</protein>
<keyword evidence="7" id="KW-1185">Reference proteome</keyword>
<dbReference type="GO" id="GO:0003723">
    <property type="term" value="F:RNA binding"/>
    <property type="evidence" value="ECO:0007669"/>
    <property type="project" value="UniProtKB-UniRule"/>
</dbReference>
<feature type="region of interest" description="Disordered" evidence="4">
    <location>
        <begin position="319"/>
        <end position="376"/>
    </location>
</feature>
<sequence length="376" mass="42213">MAENETLVDPHPSKEEEATHGNEEHMPDVQKPSDYSYSESDSDSDDETQAKAQTEAVELELYNNPSNYDAHVRYIKLLRKQGDIDKLRQAREAMSALFPLSPDMWRNWAKDEITMCSGIVKPNKNPSFLYEVVDDWVTPRLQELQLFKLQQENKTVGAPTHERENPVRKNAREKRKPVSSSMDEQPPAKRRKDLDQKNKKAYGNDRGQGRHLDEANEVALVHDSKADSVSTKETKNHSPIKPVIYNDKCTAFISNLSLQATDKDLRSFFSDVGGVVAIRILTDQDKRSRGLAYVDFSDDAYLAAAVEKNKQSLLGKRLGIARSDPQRGRGEKTAGCSSKFDRGTADNRRSNAGETAETSGVRRGPQATICQSEAWG</sequence>
<evidence type="ECO:0000256" key="2">
    <source>
        <dbReference type="ARBA" id="ARBA00022884"/>
    </source>
</evidence>
<dbReference type="InterPro" id="IPR000504">
    <property type="entry name" value="RRM_dom"/>
</dbReference>
<dbReference type="SMART" id="SM00360">
    <property type="entry name" value="RRM"/>
    <property type="match status" value="1"/>
</dbReference>
<dbReference type="EMBL" id="OU503045">
    <property type="protein sequence ID" value="CAI9770168.1"/>
    <property type="molecule type" value="Genomic_DNA"/>
</dbReference>
<evidence type="ECO:0000256" key="4">
    <source>
        <dbReference type="SAM" id="MobiDB-lite"/>
    </source>
</evidence>
<feature type="region of interest" description="Disordered" evidence="4">
    <location>
        <begin position="152"/>
        <end position="212"/>
    </location>
</feature>
<name>A0AAD1ZI36_9LAMI</name>
<dbReference type="SUPFAM" id="SSF48452">
    <property type="entry name" value="TPR-like"/>
    <property type="match status" value="1"/>
</dbReference>
<feature type="domain" description="RRM" evidence="5">
    <location>
        <begin position="249"/>
        <end position="325"/>
    </location>
</feature>
<accession>A0AAD1ZI36</accession>
<dbReference type="PROSITE" id="PS50102">
    <property type="entry name" value="RRM"/>
    <property type="match status" value="1"/>
</dbReference>
<evidence type="ECO:0000313" key="6">
    <source>
        <dbReference type="EMBL" id="CAI9770168.1"/>
    </source>
</evidence>
<feature type="region of interest" description="Disordered" evidence="4">
    <location>
        <begin position="1"/>
        <end position="52"/>
    </location>
</feature>
<dbReference type="SUPFAM" id="SSF54928">
    <property type="entry name" value="RNA-binding domain, RBD"/>
    <property type="match status" value="1"/>
</dbReference>
<dbReference type="InterPro" id="IPR011990">
    <property type="entry name" value="TPR-like_helical_dom_sf"/>
</dbReference>
<dbReference type="InterPro" id="IPR035979">
    <property type="entry name" value="RBD_domain_sf"/>
</dbReference>
<feature type="compositionally biased region" description="Basic and acidic residues" evidence="4">
    <location>
        <begin position="339"/>
        <end position="351"/>
    </location>
</feature>
<dbReference type="InterPro" id="IPR012677">
    <property type="entry name" value="Nucleotide-bd_a/b_plait_sf"/>
</dbReference>
<feature type="compositionally biased region" description="Basic and acidic residues" evidence="4">
    <location>
        <begin position="11"/>
        <end position="28"/>
    </location>
</feature>
<dbReference type="Proteomes" id="UP000834106">
    <property type="component" value="Chromosome 10"/>
</dbReference>
<dbReference type="PANTHER" id="PTHR23236:SF119">
    <property type="entry name" value="NUCLEAR RNA-BINDING PROTEIN SART-3"/>
    <property type="match status" value="1"/>
</dbReference>
<keyword evidence="2 3" id="KW-0694">RNA-binding</keyword>
<dbReference type="Pfam" id="PF00076">
    <property type="entry name" value="RRM_1"/>
    <property type="match status" value="1"/>
</dbReference>
<dbReference type="Gene3D" id="1.25.40.10">
    <property type="entry name" value="Tetratricopeptide repeat domain"/>
    <property type="match status" value="1"/>
</dbReference>
<proteinExistence type="predicted"/>